<keyword evidence="8 11" id="KW-1133">Transmembrane helix</keyword>
<dbReference type="PANTHER" id="PTHR11929">
    <property type="entry name" value="ALPHA- 1,3 -FUCOSYLTRANSFERASE"/>
    <property type="match status" value="1"/>
</dbReference>
<dbReference type="AlphaFoldDB" id="A0A9J7M9P9"/>
<reference evidence="15" key="2">
    <citation type="submission" date="2025-08" db="UniProtKB">
        <authorList>
            <consortium name="RefSeq"/>
        </authorList>
    </citation>
    <scope>IDENTIFICATION</scope>
    <source>
        <strain evidence="15">S238N-H82</strain>
        <tissue evidence="15">Testes</tissue>
    </source>
</reference>
<feature type="transmembrane region" description="Helical" evidence="11">
    <location>
        <begin position="21"/>
        <end position="40"/>
    </location>
</feature>
<dbReference type="Proteomes" id="UP000001554">
    <property type="component" value="Chromosome 13"/>
</dbReference>
<keyword evidence="9 11" id="KW-0472">Membrane</keyword>
<protein>
    <recommendedName>
        <fullName evidence="11">Fucosyltransferase</fullName>
        <ecNumber evidence="11">2.4.1.-</ecNumber>
    </recommendedName>
</protein>
<comment type="subcellular location">
    <subcellularLocation>
        <location evidence="11">Golgi apparatus</location>
        <location evidence="11">Golgi stack membrane</location>
        <topology evidence="11">Single-pass type II membrane protein</topology>
    </subcellularLocation>
    <subcellularLocation>
        <location evidence="1">Membrane</location>
        <topology evidence="1">Single-pass membrane protein</topology>
    </subcellularLocation>
</comment>
<dbReference type="Pfam" id="PF17039">
    <property type="entry name" value="Glyco_tran_10_N"/>
    <property type="match status" value="1"/>
</dbReference>
<dbReference type="Gene3D" id="3.40.50.11660">
    <property type="entry name" value="Glycosyl transferase family 10, C-terminal domain"/>
    <property type="match status" value="1"/>
</dbReference>
<accession>A0A9J7M9P9</accession>
<dbReference type="GO" id="GO:0046920">
    <property type="term" value="F:alpha-(1-&gt;3)-fucosyltransferase activity"/>
    <property type="evidence" value="ECO:0000318"/>
    <property type="project" value="GO_Central"/>
</dbReference>
<evidence type="ECO:0000256" key="4">
    <source>
        <dbReference type="ARBA" id="ARBA00022676"/>
    </source>
</evidence>
<evidence type="ECO:0000256" key="10">
    <source>
        <dbReference type="ARBA" id="ARBA00023180"/>
    </source>
</evidence>
<dbReference type="Pfam" id="PF00852">
    <property type="entry name" value="Glyco_transf_10"/>
    <property type="match status" value="1"/>
</dbReference>
<dbReference type="GO" id="GO:0032580">
    <property type="term" value="C:Golgi cisterna membrane"/>
    <property type="evidence" value="ECO:0007669"/>
    <property type="project" value="UniProtKB-SubCell"/>
</dbReference>
<feature type="domain" description="Fucosyltransferase C-terminal" evidence="12">
    <location>
        <begin position="249"/>
        <end position="429"/>
    </location>
</feature>
<name>A0A9J7M9P9_BRAFL</name>
<dbReference type="FunFam" id="3.40.50.11660:FF:000004">
    <property type="entry name" value="Glycoprotein 3-alpha-L-fucosyltransferase A"/>
    <property type="match status" value="1"/>
</dbReference>
<keyword evidence="6 11" id="KW-0812">Transmembrane</keyword>
<evidence type="ECO:0000259" key="13">
    <source>
        <dbReference type="Pfam" id="PF17039"/>
    </source>
</evidence>
<dbReference type="RefSeq" id="XP_035696134.1">
    <property type="nucleotide sequence ID" value="XM_035840241.1"/>
</dbReference>
<evidence type="ECO:0000256" key="3">
    <source>
        <dbReference type="ARBA" id="ARBA00008919"/>
    </source>
</evidence>
<evidence type="ECO:0000256" key="2">
    <source>
        <dbReference type="ARBA" id="ARBA00004922"/>
    </source>
</evidence>
<reference evidence="14" key="1">
    <citation type="journal article" date="2020" name="Nat. Ecol. Evol.">
        <title>Deeply conserved synteny resolves early events in vertebrate evolution.</title>
        <authorList>
            <person name="Simakov O."/>
            <person name="Marletaz F."/>
            <person name="Yue J.X."/>
            <person name="O'Connell B."/>
            <person name="Jenkins J."/>
            <person name="Brandt A."/>
            <person name="Calef R."/>
            <person name="Tung C.H."/>
            <person name="Huang T.K."/>
            <person name="Schmutz J."/>
            <person name="Satoh N."/>
            <person name="Yu J.K."/>
            <person name="Putnam N.H."/>
            <person name="Green R.E."/>
            <person name="Rokhsar D.S."/>
        </authorList>
    </citation>
    <scope>NUCLEOTIDE SEQUENCE [LARGE SCALE GENOMIC DNA]</scope>
    <source>
        <strain evidence="14">S238N-H82</strain>
    </source>
</reference>
<evidence type="ECO:0000256" key="8">
    <source>
        <dbReference type="ARBA" id="ARBA00022989"/>
    </source>
</evidence>
<comment type="similarity">
    <text evidence="3 11">Belongs to the glycosyltransferase 10 family.</text>
</comment>
<gene>
    <name evidence="15" type="primary">LOC118429660</name>
</gene>
<keyword evidence="7" id="KW-0735">Signal-anchor</keyword>
<feature type="domain" description="Fucosyltransferase N-terminal" evidence="13">
    <location>
        <begin position="119"/>
        <end position="227"/>
    </location>
</feature>
<evidence type="ECO:0000256" key="1">
    <source>
        <dbReference type="ARBA" id="ARBA00004167"/>
    </source>
</evidence>
<proteinExistence type="inferred from homology"/>
<keyword evidence="10" id="KW-0325">Glycoprotein</keyword>
<dbReference type="InterPro" id="IPR038577">
    <property type="entry name" value="GT10-like_C_sf"/>
</dbReference>
<evidence type="ECO:0000313" key="14">
    <source>
        <dbReference type="Proteomes" id="UP000001554"/>
    </source>
</evidence>
<keyword evidence="5 11" id="KW-0808">Transferase</keyword>
<evidence type="ECO:0000256" key="9">
    <source>
        <dbReference type="ARBA" id="ARBA00023136"/>
    </source>
</evidence>
<dbReference type="KEGG" id="bfo:118429660"/>
<keyword evidence="14" id="KW-1185">Reference proteome</keyword>
<keyword evidence="11" id="KW-0333">Golgi apparatus</keyword>
<dbReference type="InterPro" id="IPR055270">
    <property type="entry name" value="Glyco_tran_10_C"/>
</dbReference>
<dbReference type="EC" id="2.4.1.-" evidence="11"/>
<sequence>METGEKAVKTTFVPSTFLKKTGTVILALLILTAFCTYITYTGYAEKYSVFLNGPVAPGPQNEIKDLLHGLKHVSSIQRSALPRSSHFISDISDNNPSSRFYSVWSEETTQIARKTTQEDRKKILVWNPWPTISMLGRRACPSMPQCEFTKDRREVADANAVIFWFATIPHVYNSSWFPQSRPADQHWIMRTPDCPHFTRNHDWKSYGGVFNRTMTYRNDSDIYMPWGHITQLYEEIARKPDTLGRHYPKQKDKIVIWYVSNCYKHLTRFAYANELMKYIQVDVFGGCGADYCGLGPGGRDCFTNHLRQYKFYLAFENFKCVEYITEKFWLNGLKRDAVPVVLGAPRRDYERFAPPNSFIHVDDFKSPRALASYLLYLSKHDDKYMQYFAWKTNPPKNLPPYKGAWCEVCKKLVQVNPKERKVYNDIDKWWRGENYEFCEPVVMLDGIRRKELAVHYP</sequence>
<dbReference type="OrthoDB" id="427096at2759"/>
<evidence type="ECO:0000313" key="15">
    <source>
        <dbReference type="RefSeq" id="XP_035696134.1"/>
    </source>
</evidence>
<evidence type="ECO:0000256" key="6">
    <source>
        <dbReference type="ARBA" id="ARBA00022692"/>
    </source>
</evidence>
<dbReference type="InterPro" id="IPR031481">
    <property type="entry name" value="Glyco_tran_10_N"/>
</dbReference>
<evidence type="ECO:0000259" key="12">
    <source>
        <dbReference type="Pfam" id="PF00852"/>
    </source>
</evidence>
<comment type="pathway">
    <text evidence="2">Protein modification; protein glycosylation.</text>
</comment>
<evidence type="ECO:0000256" key="7">
    <source>
        <dbReference type="ARBA" id="ARBA00022968"/>
    </source>
</evidence>
<keyword evidence="4 11" id="KW-0328">Glycosyltransferase</keyword>
<dbReference type="GeneID" id="118429660"/>
<evidence type="ECO:0000256" key="11">
    <source>
        <dbReference type="RuleBase" id="RU003832"/>
    </source>
</evidence>
<organism evidence="14 15">
    <name type="scientific">Branchiostoma floridae</name>
    <name type="common">Florida lancelet</name>
    <name type="synonym">Amphioxus</name>
    <dbReference type="NCBI Taxonomy" id="7739"/>
    <lineage>
        <taxon>Eukaryota</taxon>
        <taxon>Metazoa</taxon>
        <taxon>Chordata</taxon>
        <taxon>Cephalochordata</taxon>
        <taxon>Leptocardii</taxon>
        <taxon>Amphioxiformes</taxon>
        <taxon>Branchiostomatidae</taxon>
        <taxon>Branchiostoma</taxon>
    </lineage>
</organism>
<dbReference type="SUPFAM" id="SSF53756">
    <property type="entry name" value="UDP-Glycosyltransferase/glycogen phosphorylase"/>
    <property type="match status" value="1"/>
</dbReference>
<dbReference type="OMA" id="NDIDKWW"/>
<dbReference type="PANTHER" id="PTHR11929:SF145">
    <property type="entry name" value="ALPHA-(1,3)-FUCOSYLTRANSFERASE FUT-1"/>
    <property type="match status" value="1"/>
</dbReference>
<evidence type="ECO:0000256" key="5">
    <source>
        <dbReference type="ARBA" id="ARBA00022679"/>
    </source>
</evidence>
<dbReference type="InterPro" id="IPR001503">
    <property type="entry name" value="Glyco_trans_10"/>
</dbReference>